<evidence type="ECO:0000256" key="4">
    <source>
        <dbReference type="ARBA" id="ARBA00022989"/>
    </source>
</evidence>
<dbReference type="EMBL" id="AP013068">
    <property type="protein sequence ID" value="BAN47047.1"/>
    <property type="molecule type" value="Genomic_DNA"/>
</dbReference>
<evidence type="ECO:0000256" key="3">
    <source>
        <dbReference type="ARBA" id="ARBA00022692"/>
    </source>
</evidence>
<reference evidence="7 8" key="1">
    <citation type="journal article" date="2013" name="Genome Announc.">
        <title>Complete Genome Sequence of the Carbazole Degrader Pseudomonas resinovorans Strain CA10 (NBRC 106553).</title>
        <authorList>
            <person name="Shintani M."/>
            <person name="Hosoyama A."/>
            <person name="Ohji S."/>
            <person name="Tsuchikane K."/>
            <person name="Takarada H."/>
            <person name="Yamazoe A."/>
            <person name="Fujita N."/>
            <person name="Nojiri H."/>
        </authorList>
    </citation>
    <scope>NUCLEOTIDE SEQUENCE [LARGE SCALE GENOMIC DNA]</scope>
    <source>
        <strain evidence="7 8">NBRC 106553</strain>
    </source>
</reference>
<dbReference type="PANTHER" id="PTHR43701:SF2">
    <property type="entry name" value="MEMBRANE TRANSPORTER PROTEIN YJNA-RELATED"/>
    <property type="match status" value="1"/>
</dbReference>
<feature type="transmembrane region" description="Helical" evidence="6">
    <location>
        <begin position="134"/>
        <end position="163"/>
    </location>
</feature>
<dbReference type="HOGENOM" id="CLU_045498_5_0_6"/>
<dbReference type="Pfam" id="PF01925">
    <property type="entry name" value="TauE"/>
    <property type="match status" value="1"/>
</dbReference>
<feature type="transmembrane region" description="Helical" evidence="6">
    <location>
        <begin position="230"/>
        <end position="248"/>
    </location>
</feature>
<evidence type="ECO:0000256" key="1">
    <source>
        <dbReference type="ARBA" id="ARBA00004141"/>
    </source>
</evidence>
<dbReference type="STRING" id="1245471.PCA10_13150"/>
<dbReference type="PANTHER" id="PTHR43701">
    <property type="entry name" value="MEMBRANE TRANSPORTER PROTEIN MJ0441-RELATED"/>
    <property type="match status" value="1"/>
</dbReference>
<dbReference type="RefSeq" id="WP_016491249.1">
    <property type="nucleotide sequence ID" value="NC_021499.1"/>
</dbReference>
<dbReference type="PATRIC" id="fig|1245471.3.peg.1328"/>
<dbReference type="Proteomes" id="UP000015503">
    <property type="component" value="Chromosome"/>
</dbReference>
<comment type="subcellular location">
    <subcellularLocation>
        <location evidence="6">Cell membrane</location>
        <topology evidence="6">Multi-pass membrane protein</topology>
    </subcellularLocation>
    <subcellularLocation>
        <location evidence="1">Membrane</location>
        <topology evidence="1">Multi-pass membrane protein</topology>
    </subcellularLocation>
</comment>
<comment type="similarity">
    <text evidence="2 6">Belongs to the 4-toluene sulfonate uptake permease (TSUP) (TC 2.A.102) family.</text>
</comment>
<dbReference type="eggNOG" id="COG0730">
    <property type="taxonomic scope" value="Bacteria"/>
</dbReference>
<evidence type="ECO:0000313" key="7">
    <source>
        <dbReference type="EMBL" id="BAN47047.1"/>
    </source>
</evidence>
<accession>S6AD89</accession>
<gene>
    <name evidence="7" type="ORF">PCA10_13150</name>
</gene>
<dbReference type="AlphaFoldDB" id="S6AD89"/>
<sequence length="249" mass="25308">MDPLLLEALAIGTVLGLLLGLTGAGGSLVALPLLLSLHLPLRDAIGVSLGAVALSAAVGAVPRILQRMVAWRPVLLLAIAGLPGNAVGQWLGRFIPESALILGFCLLVLWSAWRMWRGANLPKSHDGPVRSAPLVVIGAGVGLFSGLMGVGGGFLVVPALLWFTPLSMLAATATSMAVIALVSGGGFLIYLSGAQPPMSLLGGLAAGGAFGVLCGGRWATRLKGATLQRLFALMLVAVSLSLAVQKLIS</sequence>
<proteinExistence type="inferred from homology"/>
<keyword evidence="4 6" id="KW-1133">Transmembrane helix</keyword>
<keyword evidence="5 6" id="KW-0472">Membrane</keyword>
<protein>
    <recommendedName>
        <fullName evidence="6">Probable membrane transporter protein</fullName>
    </recommendedName>
</protein>
<dbReference type="GO" id="GO:0005886">
    <property type="term" value="C:plasma membrane"/>
    <property type="evidence" value="ECO:0007669"/>
    <property type="project" value="UniProtKB-SubCell"/>
</dbReference>
<evidence type="ECO:0000313" key="8">
    <source>
        <dbReference type="Proteomes" id="UP000015503"/>
    </source>
</evidence>
<feature type="transmembrane region" description="Helical" evidence="6">
    <location>
        <begin position="69"/>
        <end position="88"/>
    </location>
</feature>
<keyword evidence="8" id="KW-1185">Reference proteome</keyword>
<evidence type="ECO:0000256" key="6">
    <source>
        <dbReference type="RuleBase" id="RU363041"/>
    </source>
</evidence>
<dbReference type="KEGG" id="pre:PCA10_13150"/>
<keyword evidence="3 6" id="KW-0812">Transmembrane</keyword>
<dbReference type="InterPro" id="IPR051598">
    <property type="entry name" value="TSUP/Inactive_protease-like"/>
</dbReference>
<evidence type="ECO:0000256" key="2">
    <source>
        <dbReference type="ARBA" id="ARBA00009142"/>
    </source>
</evidence>
<feature type="transmembrane region" description="Helical" evidence="6">
    <location>
        <begin position="198"/>
        <end position="218"/>
    </location>
</feature>
<organism evidence="7 8">
    <name type="scientific">Metapseudomonas resinovorans NBRC 106553</name>
    <dbReference type="NCBI Taxonomy" id="1245471"/>
    <lineage>
        <taxon>Bacteria</taxon>
        <taxon>Pseudomonadati</taxon>
        <taxon>Pseudomonadota</taxon>
        <taxon>Gammaproteobacteria</taxon>
        <taxon>Pseudomonadales</taxon>
        <taxon>Pseudomonadaceae</taxon>
        <taxon>Metapseudomonas</taxon>
    </lineage>
</organism>
<feature type="transmembrane region" description="Helical" evidence="6">
    <location>
        <begin position="169"/>
        <end position="191"/>
    </location>
</feature>
<feature type="transmembrane region" description="Helical" evidence="6">
    <location>
        <begin position="94"/>
        <end position="113"/>
    </location>
</feature>
<keyword evidence="6" id="KW-1003">Cell membrane</keyword>
<dbReference type="OrthoDB" id="6904768at2"/>
<name>S6AD89_METRE</name>
<evidence type="ECO:0000256" key="5">
    <source>
        <dbReference type="ARBA" id="ARBA00023136"/>
    </source>
</evidence>
<feature type="transmembrane region" description="Helical" evidence="6">
    <location>
        <begin position="44"/>
        <end position="62"/>
    </location>
</feature>
<dbReference type="InterPro" id="IPR002781">
    <property type="entry name" value="TM_pro_TauE-like"/>
</dbReference>